<name>A0AAE3KAF7_9GAMM</name>
<keyword evidence="2" id="KW-1185">Reference proteome</keyword>
<evidence type="ECO:0000313" key="1">
    <source>
        <dbReference type="EMBL" id="MCP1674240.1"/>
    </source>
</evidence>
<reference evidence="1" key="1">
    <citation type="submission" date="2022-03" db="EMBL/GenBank/DDBJ databases">
        <title>Genomic Encyclopedia of Type Strains, Phase III (KMG-III): the genomes of soil and plant-associated and newly described type strains.</title>
        <authorList>
            <person name="Whitman W."/>
        </authorList>
    </citation>
    <scope>NUCLEOTIDE SEQUENCE</scope>
    <source>
        <strain evidence="1">ANL 6-2</strain>
    </source>
</reference>
<protein>
    <submittedName>
        <fullName evidence="1">Phage-associated protein</fullName>
    </submittedName>
</protein>
<accession>A0AAE3KAF7</accession>
<comment type="caution">
    <text evidence="1">The sequence shown here is derived from an EMBL/GenBank/DDBJ whole genome shotgun (WGS) entry which is preliminary data.</text>
</comment>
<gene>
    <name evidence="1" type="ORF">J2T57_001342</name>
</gene>
<organism evidence="1 2">
    <name type="scientific">Natronocella acetinitrilica</name>
    <dbReference type="NCBI Taxonomy" id="414046"/>
    <lineage>
        <taxon>Bacteria</taxon>
        <taxon>Pseudomonadati</taxon>
        <taxon>Pseudomonadota</taxon>
        <taxon>Gammaproteobacteria</taxon>
        <taxon>Chromatiales</taxon>
        <taxon>Ectothiorhodospiraceae</taxon>
        <taxon>Natronocella</taxon>
    </lineage>
</organism>
<dbReference type="EMBL" id="JALJXV010000003">
    <property type="protein sequence ID" value="MCP1674240.1"/>
    <property type="molecule type" value="Genomic_DNA"/>
</dbReference>
<proteinExistence type="predicted"/>
<sequence length="158" mass="16601">MCTDRPGACAPAAGALCPATAARAACRLSGWTLSNLALQRTLYLAQMLHLGRHGVALINAPFEAWERAPVVVAVYRQASAFGAAALCHVFPGAAEVTDPLAHETLRVTVAALKARSAVDLVAIAQPPGGAWARRRGCRGSPLIPRSEILAEYHRRTGA</sequence>
<evidence type="ECO:0000313" key="2">
    <source>
        <dbReference type="Proteomes" id="UP001205843"/>
    </source>
</evidence>
<dbReference type="Proteomes" id="UP001205843">
    <property type="component" value="Unassembled WGS sequence"/>
</dbReference>
<dbReference type="AlphaFoldDB" id="A0AAE3KAF7"/>
<dbReference type="RefSeq" id="WP_253476088.1">
    <property type="nucleotide sequence ID" value="NZ_JALJXV010000003.1"/>
</dbReference>